<keyword evidence="6" id="KW-1185">Reference proteome</keyword>
<protein>
    <submittedName>
        <fullName evidence="5">DNA damage checkpoint protein rad25</fullName>
    </submittedName>
</protein>
<dbReference type="Proteomes" id="UP000179807">
    <property type="component" value="Unassembled WGS sequence"/>
</dbReference>
<proteinExistence type="inferred from homology"/>
<evidence type="ECO:0000256" key="2">
    <source>
        <dbReference type="PIRSR" id="PIRSR000868-1"/>
    </source>
</evidence>
<feature type="site" description="Interaction with phosphoserine on interacting protein" evidence="2">
    <location>
        <position position="58"/>
    </location>
</feature>
<dbReference type="RefSeq" id="XP_068351550.1">
    <property type="nucleotide sequence ID" value="XM_068510115.1"/>
</dbReference>
<dbReference type="PRINTS" id="PR00305">
    <property type="entry name" value="1433ZETA"/>
</dbReference>
<comment type="similarity">
    <text evidence="1">Belongs to the 14-3-3 family.</text>
</comment>
<evidence type="ECO:0000259" key="4">
    <source>
        <dbReference type="SMART" id="SM00101"/>
    </source>
</evidence>
<feature type="site" description="Interaction with phosphoserine on interacting protein" evidence="2">
    <location>
        <position position="131"/>
    </location>
</feature>
<feature type="coiled-coil region" evidence="3">
    <location>
        <begin position="196"/>
        <end position="223"/>
    </location>
</feature>
<feature type="domain" description="14-3-3" evidence="4">
    <location>
        <begin position="5"/>
        <end position="247"/>
    </location>
</feature>
<dbReference type="SMART" id="SM00101">
    <property type="entry name" value="14_3_3"/>
    <property type="match status" value="1"/>
</dbReference>
<dbReference type="AlphaFoldDB" id="A0A1J4JLI9"/>
<dbReference type="InterPro" id="IPR000308">
    <property type="entry name" value="14-3-3"/>
</dbReference>
<evidence type="ECO:0000313" key="5">
    <source>
        <dbReference type="EMBL" id="OHS98413.1"/>
    </source>
</evidence>
<keyword evidence="3" id="KW-0175">Coiled coil</keyword>
<comment type="caution">
    <text evidence="5">The sequence shown here is derived from an EMBL/GenBank/DDBJ whole genome shotgun (WGS) entry which is preliminary data.</text>
</comment>
<gene>
    <name evidence="5" type="primary">rad25</name>
    <name evidence="5" type="ORF">TRFO_35188</name>
</gene>
<evidence type="ECO:0000256" key="1">
    <source>
        <dbReference type="ARBA" id="ARBA00006141"/>
    </source>
</evidence>
<dbReference type="VEuPathDB" id="TrichDB:TRFO_35188"/>
<dbReference type="OrthoDB" id="390416at2759"/>
<dbReference type="Gene3D" id="1.20.190.20">
    <property type="entry name" value="14-3-3 domain"/>
    <property type="match status" value="1"/>
</dbReference>
<dbReference type="PIRSF" id="PIRSF000868">
    <property type="entry name" value="14-3-3"/>
    <property type="match status" value="1"/>
</dbReference>
<sequence>MTINREDVVYMAMTAKTLADFPKMIACIHEFASLDPKLDYNEQQLVSFAFKGALNLRRRAFRYLKSIIIHENSKDNTERVKQLNLLNNQILKELHEISHDIINLIDTKLLVASEDPFNKLFYYIIKGDFYRYMVECPLDESSVDEFTNKSRENYLAALEIVNNLPSEKKLTSRALILSLHYGIFLCHVEGNKKDAIAMVNKVITENEENIEKMENDNDEYSDAMTVLHLMRDHVEIWENDGALNSLE</sequence>
<dbReference type="CDD" id="cd08774">
    <property type="entry name" value="14-3-3"/>
    <property type="match status" value="1"/>
</dbReference>
<accession>A0A1J4JLI9</accession>
<dbReference type="PANTHER" id="PTHR18860">
    <property type="entry name" value="14-3-3 PROTEIN"/>
    <property type="match status" value="1"/>
</dbReference>
<dbReference type="SUPFAM" id="SSF48445">
    <property type="entry name" value="14-3-3 protein"/>
    <property type="match status" value="1"/>
</dbReference>
<reference evidence="5" key="1">
    <citation type="submission" date="2016-10" db="EMBL/GenBank/DDBJ databases">
        <authorList>
            <person name="Benchimol M."/>
            <person name="Almeida L.G."/>
            <person name="Vasconcelos A.T."/>
            <person name="Perreira-Neves A."/>
            <person name="Rosa I.A."/>
            <person name="Tasca T."/>
            <person name="Bogo M.R."/>
            <person name="de Souza W."/>
        </authorList>
    </citation>
    <scope>NUCLEOTIDE SEQUENCE [LARGE SCALE GENOMIC DNA]</scope>
    <source>
        <strain evidence="5">K</strain>
    </source>
</reference>
<evidence type="ECO:0000256" key="3">
    <source>
        <dbReference type="SAM" id="Coils"/>
    </source>
</evidence>
<organism evidence="5 6">
    <name type="scientific">Tritrichomonas foetus</name>
    <dbReference type="NCBI Taxonomy" id="1144522"/>
    <lineage>
        <taxon>Eukaryota</taxon>
        <taxon>Metamonada</taxon>
        <taxon>Parabasalia</taxon>
        <taxon>Tritrichomonadida</taxon>
        <taxon>Tritrichomonadidae</taxon>
        <taxon>Tritrichomonas</taxon>
    </lineage>
</organism>
<name>A0A1J4JLI9_9EUKA</name>
<dbReference type="InterPro" id="IPR023410">
    <property type="entry name" value="14-3-3_domain"/>
</dbReference>
<dbReference type="EMBL" id="MLAK01001057">
    <property type="protein sequence ID" value="OHS98413.1"/>
    <property type="molecule type" value="Genomic_DNA"/>
</dbReference>
<dbReference type="Pfam" id="PF00244">
    <property type="entry name" value="14-3-3"/>
    <property type="match status" value="1"/>
</dbReference>
<dbReference type="GeneID" id="94844819"/>
<evidence type="ECO:0000313" key="6">
    <source>
        <dbReference type="Proteomes" id="UP000179807"/>
    </source>
</evidence>
<dbReference type="InterPro" id="IPR036815">
    <property type="entry name" value="14-3-3_dom_sf"/>
</dbReference>